<dbReference type="EMBL" id="JAMXLR010000055">
    <property type="protein sequence ID" value="MCO6045519.1"/>
    <property type="molecule type" value="Genomic_DNA"/>
</dbReference>
<dbReference type="Proteomes" id="UP001155241">
    <property type="component" value="Unassembled WGS sequence"/>
</dbReference>
<sequence length="129" mass="14711">MFAEDVSDQSMKSAEQILAEANKTIAHMHNRPTMYISSASRANAGDIFDGMLWIAHWFWATIQSREGEFRRVLDSVRESHQCSSYGFPDGYRRDHPNSDDESAFHHVKKCWEEVDAELGIDISEEAADS</sequence>
<dbReference type="AlphaFoldDB" id="A0A9X2FBL4"/>
<organism evidence="1 2">
    <name type="scientific">Aeoliella straminimaris</name>
    <dbReference type="NCBI Taxonomy" id="2954799"/>
    <lineage>
        <taxon>Bacteria</taxon>
        <taxon>Pseudomonadati</taxon>
        <taxon>Planctomycetota</taxon>
        <taxon>Planctomycetia</taxon>
        <taxon>Pirellulales</taxon>
        <taxon>Lacipirellulaceae</taxon>
        <taxon>Aeoliella</taxon>
    </lineage>
</organism>
<gene>
    <name evidence="1" type="ORF">NG895_16530</name>
</gene>
<evidence type="ECO:0000313" key="1">
    <source>
        <dbReference type="EMBL" id="MCO6045519.1"/>
    </source>
</evidence>
<dbReference type="RefSeq" id="WP_252853631.1">
    <property type="nucleotide sequence ID" value="NZ_JAMXLR010000055.1"/>
</dbReference>
<reference evidence="1" key="1">
    <citation type="submission" date="2022-06" db="EMBL/GenBank/DDBJ databases">
        <title>Aeoliella straminimaris, a novel planctomycete from sediments.</title>
        <authorList>
            <person name="Vitorino I.R."/>
            <person name="Lage O.M."/>
        </authorList>
    </citation>
    <scope>NUCLEOTIDE SEQUENCE</scope>
    <source>
        <strain evidence="1">ICT_H6.2</strain>
    </source>
</reference>
<keyword evidence="2" id="KW-1185">Reference proteome</keyword>
<protein>
    <submittedName>
        <fullName evidence="1">Uncharacterized protein</fullName>
    </submittedName>
</protein>
<evidence type="ECO:0000313" key="2">
    <source>
        <dbReference type="Proteomes" id="UP001155241"/>
    </source>
</evidence>
<name>A0A9X2FBL4_9BACT</name>
<accession>A0A9X2FBL4</accession>
<comment type="caution">
    <text evidence="1">The sequence shown here is derived from an EMBL/GenBank/DDBJ whole genome shotgun (WGS) entry which is preliminary data.</text>
</comment>
<proteinExistence type="predicted"/>